<comment type="caution">
    <text evidence="7">The sequence shown here is derived from an EMBL/GenBank/DDBJ whole genome shotgun (WGS) entry which is preliminary data.</text>
</comment>
<keyword evidence="4 5" id="KW-0472">Membrane</keyword>
<keyword evidence="3 5" id="KW-1133">Transmembrane helix</keyword>
<evidence type="ECO:0000256" key="5">
    <source>
        <dbReference type="RuleBase" id="RU361157"/>
    </source>
</evidence>
<accession>A0A9X0QB84</accession>
<feature type="transmembrane region" description="Helical" evidence="5">
    <location>
        <begin position="153"/>
        <end position="173"/>
    </location>
</feature>
<dbReference type="Proteomes" id="UP000535182">
    <property type="component" value="Unassembled WGS sequence"/>
</dbReference>
<feature type="transmembrane region" description="Helical" evidence="5">
    <location>
        <begin position="240"/>
        <end position="258"/>
    </location>
</feature>
<gene>
    <name evidence="7" type="ORF">HDF14_000744</name>
</gene>
<feature type="transmembrane region" description="Helical" evidence="5">
    <location>
        <begin position="112"/>
        <end position="141"/>
    </location>
</feature>
<keyword evidence="5" id="KW-0813">Transport</keyword>
<dbReference type="InterPro" id="IPR013525">
    <property type="entry name" value="ABC2_TM"/>
</dbReference>
<dbReference type="PANTHER" id="PTHR43229:SF3">
    <property type="entry name" value="ABC-TYPE MULTIDRUG TRANSPORT SYSTEM, PERMEASE COMPONENT"/>
    <property type="match status" value="1"/>
</dbReference>
<reference evidence="7 8" key="1">
    <citation type="submission" date="2020-08" db="EMBL/GenBank/DDBJ databases">
        <title>Genomic Encyclopedia of Type Strains, Phase IV (KMG-V): Genome sequencing to study the core and pangenomes of soil and plant-associated prokaryotes.</title>
        <authorList>
            <person name="Whitman W."/>
        </authorList>
    </citation>
    <scope>NUCLEOTIDE SEQUENCE [LARGE SCALE GENOMIC DNA]</scope>
    <source>
        <strain evidence="7 8">X5P2</strain>
    </source>
</reference>
<keyword evidence="2 5" id="KW-0812">Transmembrane</keyword>
<evidence type="ECO:0000256" key="3">
    <source>
        <dbReference type="ARBA" id="ARBA00022989"/>
    </source>
</evidence>
<evidence type="ECO:0000313" key="7">
    <source>
        <dbReference type="EMBL" id="MBB5327150.1"/>
    </source>
</evidence>
<evidence type="ECO:0000259" key="6">
    <source>
        <dbReference type="PROSITE" id="PS51012"/>
    </source>
</evidence>
<protein>
    <recommendedName>
        <fullName evidence="5">Transport permease protein</fullName>
    </recommendedName>
</protein>
<evidence type="ECO:0000256" key="2">
    <source>
        <dbReference type="ARBA" id="ARBA00022692"/>
    </source>
</evidence>
<dbReference type="PIRSF" id="PIRSF006648">
    <property type="entry name" value="DrrB"/>
    <property type="match status" value="1"/>
</dbReference>
<feature type="transmembrane region" description="Helical" evidence="5">
    <location>
        <begin position="68"/>
        <end position="92"/>
    </location>
</feature>
<comment type="similarity">
    <text evidence="5">Belongs to the ABC-2 integral membrane protein family.</text>
</comment>
<organism evidence="7 8">
    <name type="scientific">Tunturiibacter gelidiferens</name>
    <dbReference type="NCBI Taxonomy" id="3069689"/>
    <lineage>
        <taxon>Bacteria</taxon>
        <taxon>Pseudomonadati</taxon>
        <taxon>Acidobacteriota</taxon>
        <taxon>Terriglobia</taxon>
        <taxon>Terriglobales</taxon>
        <taxon>Acidobacteriaceae</taxon>
        <taxon>Tunturiibacter</taxon>
    </lineage>
</organism>
<dbReference type="Pfam" id="PF01061">
    <property type="entry name" value="ABC2_membrane"/>
    <property type="match status" value="1"/>
</dbReference>
<feature type="transmembrane region" description="Helical" evidence="5">
    <location>
        <begin position="37"/>
        <end position="56"/>
    </location>
</feature>
<evidence type="ECO:0000256" key="4">
    <source>
        <dbReference type="ARBA" id="ARBA00023136"/>
    </source>
</evidence>
<dbReference type="InterPro" id="IPR051784">
    <property type="entry name" value="Nod_factor_ABC_transporter"/>
</dbReference>
<feature type="domain" description="ABC transmembrane type-2" evidence="6">
    <location>
        <begin position="37"/>
        <end position="261"/>
    </location>
</feature>
<dbReference type="RefSeq" id="WP_183973551.1">
    <property type="nucleotide sequence ID" value="NZ_JACHEB010000001.1"/>
</dbReference>
<evidence type="ECO:0000256" key="1">
    <source>
        <dbReference type="ARBA" id="ARBA00004141"/>
    </source>
</evidence>
<keyword evidence="5" id="KW-1003">Cell membrane</keyword>
<dbReference type="PANTHER" id="PTHR43229">
    <property type="entry name" value="NODULATION PROTEIN J"/>
    <property type="match status" value="1"/>
</dbReference>
<dbReference type="InterPro" id="IPR047817">
    <property type="entry name" value="ABC2_TM_bact-type"/>
</dbReference>
<evidence type="ECO:0000313" key="8">
    <source>
        <dbReference type="Proteomes" id="UP000535182"/>
    </source>
</evidence>
<dbReference type="GO" id="GO:0140359">
    <property type="term" value="F:ABC-type transporter activity"/>
    <property type="evidence" value="ECO:0007669"/>
    <property type="project" value="InterPro"/>
</dbReference>
<dbReference type="AlphaFoldDB" id="A0A9X0QB84"/>
<feature type="transmembrane region" description="Helical" evidence="5">
    <location>
        <begin position="179"/>
        <end position="199"/>
    </location>
</feature>
<name>A0A9X0QB84_9BACT</name>
<sequence>MSTSTIALPAPTNSARTARIYGKEAKYEFVKLLRTRTFSLATIGFPVMFYIIFGLANRHAFDGSVHMAKYMLAGYACFGLIGAALFGIGVGLSSDLAAGWLELKRASPMPVAAYLFAKCASAAAFGLIIVSILTTIGISFGDVHLTLTEIAKMLGVTLAGSISFASMGLLIALLVPANAAPGIINLIYLPMSFLSGLWVPIKFMPHWLQGIAPLLPTYHLSQIMLSVFHYNDTMSLTTHWNALIGFTLLMLGFSRLIFHRKEQNA</sequence>
<dbReference type="InterPro" id="IPR000412">
    <property type="entry name" value="ABC_2_transport"/>
</dbReference>
<dbReference type="PROSITE" id="PS51012">
    <property type="entry name" value="ABC_TM2"/>
    <property type="match status" value="1"/>
</dbReference>
<keyword evidence="8" id="KW-1185">Reference proteome</keyword>
<dbReference type="GO" id="GO:0043190">
    <property type="term" value="C:ATP-binding cassette (ABC) transporter complex"/>
    <property type="evidence" value="ECO:0007669"/>
    <property type="project" value="InterPro"/>
</dbReference>
<dbReference type="EMBL" id="JACHEB010000001">
    <property type="protein sequence ID" value="MBB5327150.1"/>
    <property type="molecule type" value="Genomic_DNA"/>
</dbReference>
<proteinExistence type="inferred from homology"/>
<comment type="subcellular location">
    <subcellularLocation>
        <location evidence="5">Cell membrane</location>
        <topology evidence="5">Multi-pass membrane protein</topology>
    </subcellularLocation>
    <subcellularLocation>
        <location evidence="1">Membrane</location>
        <topology evidence="1">Multi-pass membrane protein</topology>
    </subcellularLocation>
</comment>